<protein>
    <recommendedName>
        <fullName evidence="4 12">GPI mannosyltransferase 2</fullName>
        <ecNumber evidence="12">2.4.1.-</ecNumber>
    </recommendedName>
</protein>
<gene>
    <name evidence="13" type="primary">GPI18</name>
    <name evidence="13" type="ORF">CAAN4_E08438</name>
</gene>
<comment type="caution">
    <text evidence="12">Lacks conserved residue(s) required for the propagation of feature annotation.</text>
</comment>
<name>A0ABP0ECX7_9ASCO</name>
<feature type="transmembrane region" description="Helical" evidence="12">
    <location>
        <begin position="221"/>
        <end position="250"/>
    </location>
</feature>
<evidence type="ECO:0000256" key="10">
    <source>
        <dbReference type="ARBA" id="ARBA00022989"/>
    </source>
</evidence>
<proteinExistence type="inferred from homology"/>
<feature type="transmembrane region" description="Helical" evidence="12">
    <location>
        <begin position="262"/>
        <end position="282"/>
    </location>
</feature>
<comment type="similarity">
    <text evidence="3 12">Belongs to the PIGV family.</text>
</comment>
<feature type="transmembrane region" description="Helical" evidence="12">
    <location>
        <begin position="328"/>
        <end position="347"/>
    </location>
</feature>
<comment type="subcellular location">
    <subcellularLocation>
        <location evidence="1 12">Endoplasmic reticulum membrane</location>
        <topology evidence="1 12">Multi-pass membrane protein</topology>
    </subcellularLocation>
</comment>
<keyword evidence="8 12" id="KW-0812">Transmembrane</keyword>
<dbReference type="EC" id="2.4.1.-" evidence="12"/>
<evidence type="ECO:0000256" key="5">
    <source>
        <dbReference type="ARBA" id="ARBA00022502"/>
    </source>
</evidence>
<dbReference type="PANTHER" id="PTHR12468:SF2">
    <property type="entry name" value="GPI MANNOSYLTRANSFERASE 2"/>
    <property type="match status" value="1"/>
</dbReference>
<dbReference type="Pfam" id="PF04188">
    <property type="entry name" value="Mannosyl_trans2"/>
    <property type="match status" value="2"/>
</dbReference>
<evidence type="ECO:0000313" key="13">
    <source>
        <dbReference type="EMBL" id="CAK7908050.1"/>
    </source>
</evidence>
<evidence type="ECO:0000256" key="2">
    <source>
        <dbReference type="ARBA" id="ARBA00004687"/>
    </source>
</evidence>
<evidence type="ECO:0000256" key="1">
    <source>
        <dbReference type="ARBA" id="ARBA00004477"/>
    </source>
</evidence>
<keyword evidence="6 12" id="KW-0328">Glycosyltransferase</keyword>
<dbReference type="Proteomes" id="UP001497600">
    <property type="component" value="Chromosome E"/>
</dbReference>
<keyword evidence="9 12" id="KW-0256">Endoplasmic reticulum</keyword>
<evidence type="ECO:0000256" key="12">
    <source>
        <dbReference type="RuleBase" id="RU363112"/>
    </source>
</evidence>
<keyword evidence="5 12" id="KW-0337">GPI-anchor biosynthesis</keyword>
<reference evidence="13 14" key="1">
    <citation type="submission" date="2024-01" db="EMBL/GenBank/DDBJ databases">
        <authorList>
            <consortium name="Genoscope - CEA"/>
            <person name="William W."/>
        </authorList>
    </citation>
    <scope>NUCLEOTIDE SEQUENCE [LARGE SCALE GENOMIC DNA]</scope>
    <source>
        <strain evidence="13 14">29B2s-10</strain>
    </source>
</reference>
<dbReference type="GO" id="GO:0016757">
    <property type="term" value="F:glycosyltransferase activity"/>
    <property type="evidence" value="ECO:0007669"/>
    <property type="project" value="UniProtKB-KW"/>
</dbReference>
<feature type="transmembrane region" description="Helical" evidence="12">
    <location>
        <begin position="380"/>
        <end position="399"/>
    </location>
</feature>
<dbReference type="InterPro" id="IPR007315">
    <property type="entry name" value="PIG-V/Gpi18"/>
</dbReference>
<evidence type="ECO:0000256" key="11">
    <source>
        <dbReference type="ARBA" id="ARBA00023136"/>
    </source>
</evidence>
<organism evidence="13 14">
    <name type="scientific">[Candida] anglica</name>
    <dbReference type="NCBI Taxonomy" id="148631"/>
    <lineage>
        <taxon>Eukaryota</taxon>
        <taxon>Fungi</taxon>
        <taxon>Dikarya</taxon>
        <taxon>Ascomycota</taxon>
        <taxon>Saccharomycotina</taxon>
        <taxon>Pichiomycetes</taxon>
        <taxon>Debaryomycetaceae</taxon>
        <taxon>Kurtzmaniella</taxon>
    </lineage>
</organism>
<feature type="transmembrane region" description="Helical" evidence="12">
    <location>
        <begin position="116"/>
        <end position="141"/>
    </location>
</feature>
<keyword evidence="7 12" id="KW-0808">Transferase</keyword>
<dbReference type="EMBL" id="OZ004257">
    <property type="protein sequence ID" value="CAK7908050.1"/>
    <property type="molecule type" value="Genomic_DNA"/>
</dbReference>
<evidence type="ECO:0000313" key="14">
    <source>
        <dbReference type="Proteomes" id="UP001497600"/>
    </source>
</evidence>
<accession>A0ABP0ECX7</accession>
<evidence type="ECO:0000256" key="4">
    <source>
        <dbReference type="ARBA" id="ARBA00013795"/>
    </source>
</evidence>
<evidence type="ECO:0000256" key="7">
    <source>
        <dbReference type="ARBA" id="ARBA00022679"/>
    </source>
</evidence>
<sequence>MSLKVVRRITALFFLVKIVQLTIVYCTPRQFDTSSHIILSSNIDSKFAFIHTASSYGIPKVLALTFTDILDKFVVWDNVYFSDLFVNDIKFEHQYVFCPLWWRFVKYIGDHTKGDFYTVLFIGTIIANLCHYLSCIVLYFFTLETFARSKFFNHTNLVKLSERTSLLYVLSPAGIFLTTSCSESPCALLTFIGLYIREISLDYNSFDLINSKVSVRNPITYIISGIIFAISYGIRANSVLLGVLYLYDLYKFFIVNQNMKDSILSLIAGSNMFIAIVISTWFPYMVFCPNGRGEWCDSYFPSLFSYAQSHYWNNGFMKYWTPNNIPNFIFALPTIILTVFALQFYIVRYPFKNILPILFVNILLLIGGIFWWHTQILTRISSFLPLIYWYIASLGLLNVGQDEIKVYHWSVRYFIIWSLLQTGLFAAFLPPA</sequence>
<comment type="pathway">
    <text evidence="2 12">Glycolipid biosynthesis; glycosylphosphatidylinositol-anchor biosynthesis.</text>
</comment>
<evidence type="ECO:0000256" key="9">
    <source>
        <dbReference type="ARBA" id="ARBA00022824"/>
    </source>
</evidence>
<keyword evidence="11 12" id="KW-0472">Membrane</keyword>
<feature type="transmembrane region" description="Helical" evidence="12">
    <location>
        <begin position="411"/>
        <end position="429"/>
    </location>
</feature>
<comment type="function">
    <text evidence="12">Mannosyltransferase involved in glycosylphosphatidylinositol-anchor biosynthesis.</text>
</comment>
<evidence type="ECO:0000256" key="3">
    <source>
        <dbReference type="ARBA" id="ARBA00008698"/>
    </source>
</evidence>
<evidence type="ECO:0000256" key="6">
    <source>
        <dbReference type="ARBA" id="ARBA00022676"/>
    </source>
</evidence>
<keyword evidence="14" id="KW-1185">Reference proteome</keyword>
<keyword evidence="10 12" id="KW-1133">Transmembrane helix</keyword>
<feature type="transmembrane region" description="Helical" evidence="12">
    <location>
        <begin position="354"/>
        <end position="374"/>
    </location>
</feature>
<evidence type="ECO:0000256" key="8">
    <source>
        <dbReference type="ARBA" id="ARBA00022692"/>
    </source>
</evidence>
<dbReference type="PANTHER" id="PTHR12468">
    <property type="entry name" value="GPI MANNOSYLTRANSFERASE 2"/>
    <property type="match status" value="1"/>
</dbReference>